<evidence type="ECO:0000256" key="9">
    <source>
        <dbReference type="PIRSR" id="PIRSR601233-2"/>
    </source>
</evidence>
<comment type="catalytic activity">
    <reaction evidence="7">
        <text>a 3'-end 3'-phospho-ribonucleotide-RNA + a 5'-end dephospho-ribonucleoside-RNA + GTP = a ribonucleotidyl-ribonucleotide-RNA + GMP + diphosphate</text>
        <dbReference type="Rhea" id="RHEA:68076"/>
        <dbReference type="Rhea" id="RHEA-COMP:10463"/>
        <dbReference type="Rhea" id="RHEA-COMP:13936"/>
        <dbReference type="Rhea" id="RHEA-COMP:17355"/>
        <dbReference type="ChEBI" id="CHEBI:33019"/>
        <dbReference type="ChEBI" id="CHEBI:37565"/>
        <dbReference type="ChEBI" id="CHEBI:58115"/>
        <dbReference type="ChEBI" id="CHEBI:83062"/>
        <dbReference type="ChEBI" id="CHEBI:138284"/>
        <dbReference type="ChEBI" id="CHEBI:173118"/>
        <dbReference type="EC" id="6.5.1.8"/>
    </reaction>
</comment>
<dbReference type="GO" id="GO:0170057">
    <property type="term" value="F:RNA ligase (GTP) activity"/>
    <property type="evidence" value="ECO:0007669"/>
    <property type="project" value="UniProtKB-EC"/>
</dbReference>
<dbReference type="EC" id="6.5.1.-" evidence="11"/>
<evidence type="ECO:0000313" key="12">
    <source>
        <dbReference type="EMBL" id="TMQ57784.1"/>
    </source>
</evidence>
<feature type="binding site" evidence="9">
    <location>
        <begin position="347"/>
        <end position="348"/>
    </location>
    <ligand>
        <name>GMP</name>
        <dbReference type="ChEBI" id="CHEBI:58115"/>
    </ligand>
</feature>
<feature type="binding site" evidence="10">
    <location>
        <position position="231"/>
    </location>
    <ligand>
        <name>Mn(2+)</name>
        <dbReference type="ChEBI" id="CHEBI:29035"/>
        <label>2</label>
    </ligand>
</feature>
<feature type="binding site" evidence="9">
    <location>
        <position position="479"/>
    </location>
    <ligand>
        <name>GMP</name>
        <dbReference type="ChEBI" id="CHEBI:58115"/>
    </ligand>
</feature>
<dbReference type="EMBL" id="VBOW01000051">
    <property type="protein sequence ID" value="TMQ57784.1"/>
    <property type="molecule type" value="Genomic_DNA"/>
</dbReference>
<comment type="caution">
    <text evidence="12">The sequence shown here is derived from an EMBL/GenBank/DDBJ whole genome shotgun (WGS) entry which is preliminary data.</text>
</comment>
<keyword evidence="5 9" id="KW-0342">GTP-binding</keyword>
<keyword evidence="4" id="KW-0692">RNA repair</keyword>
<evidence type="ECO:0000256" key="2">
    <source>
        <dbReference type="ARBA" id="ARBA00022723"/>
    </source>
</evidence>
<feature type="binding site" evidence="9">
    <location>
        <position position="386"/>
    </location>
    <ligand>
        <name>GMP</name>
        <dbReference type="ChEBI" id="CHEBI:58115"/>
    </ligand>
</feature>
<evidence type="ECO:0000256" key="7">
    <source>
        <dbReference type="ARBA" id="ARBA00047746"/>
    </source>
</evidence>
<proteinExistence type="inferred from homology"/>
<evidence type="ECO:0000256" key="3">
    <source>
        <dbReference type="ARBA" id="ARBA00022741"/>
    </source>
</evidence>
<evidence type="ECO:0000256" key="1">
    <source>
        <dbReference type="ARBA" id="ARBA00022598"/>
    </source>
</evidence>
<reference evidence="12 13" key="1">
    <citation type="journal article" date="2019" name="Nat. Microbiol.">
        <title>Mediterranean grassland soil C-N compound turnover is dependent on rainfall and depth, and is mediated by genomically divergent microorganisms.</title>
        <authorList>
            <person name="Diamond S."/>
            <person name="Andeer P.F."/>
            <person name="Li Z."/>
            <person name="Crits-Christoph A."/>
            <person name="Burstein D."/>
            <person name="Anantharaman K."/>
            <person name="Lane K.R."/>
            <person name="Thomas B.C."/>
            <person name="Pan C."/>
            <person name="Northen T.R."/>
            <person name="Banfield J.F."/>
        </authorList>
    </citation>
    <scope>NUCLEOTIDE SEQUENCE [LARGE SCALE GENOMIC DNA]</scope>
    <source>
        <strain evidence="12">WS_6</strain>
    </source>
</reference>
<comment type="similarity">
    <text evidence="11">Belongs to the RtcB family.</text>
</comment>
<keyword evidence="6 10" id="KW-0464">Manganese</keyword>
<dbReference type="PANTHER" id="PTHR11118">
    <property type="entry name" value="RNA-SPLICING LIGASE RTCB HOMOLOG"/>
    <property type="match status" value="1"/>
</dbReference>
<dbReference type="GO" id="GO:0005525">
    <property type="term" value="F:GTP binding"/>
    <property type="evidence" value="ECO:0007669"/>
    <property type="project" value="UniProtKB-KW"/>
</dbReference>
<keyword evidence="1 11" id="KW-0436">Ligase</keyword>
<evidence type="ECO:0000256" key="6">
    <source>
        <dbReference type="ARBA" id="ARBA00023211"/>
    </source>
</evidence>
<sequence length="480" mass="52747">MKASPETMDPRAMPARERLMSLATGSEPPFTLAATLSEISQLPFVESVLALPDVHQKKDMEVPSSVAITTRDVIVPEFTSVAVNDGMGIVATSLRASEMTADRLATFFARVNSNSARHFFDSNRYSLSSRELRDVALRGGRAVLAKYGLDPAILDRMEDGGGPAAEIPGAGDLDLDAVPLQLLLTRFARSEMGLNFGGNHFLEVQVVDEVLDGEASRRWGLERDQVVVMYHLGPGPFSGTLLHHYSRRAKLYGRRVPLYFFSKLLFHYAQRLGQGSLRRKWALHFRRNRWTALADSSQEGILFLRALAMATNFGYAYRLATVKAIQDGLHESLSPEVRGTLVCDISHNGIARERNGGGGAWVARHNACRLEPGRPTIVAGSHDVPSYLGIGLDGSGGKYQSYDHGAGTLIEKQRRSGRLTTSAGSVQKHVMTRGREGRLIAREEIPLRSSEPIDGLLSCLQRARILRPVIRLKPLGTLKN</sequence>
<evidence type="ECO:0000256" key="10">
    <source>
        <dbReference type="PIRSR" id="PIRSR601233-3"/>
    </source>
</evidence>
<dbReference type="AlphaFoldDB" id="A0A538T2N4"/>
<evidence type="ECO:0000256" key="5">
    <source>
        <dbReference type="ARBA" id="ARBA00023134"/>
    </source>
</evidence>
<evidence type="ECO:0000256" key="4">
    <source>
        <dbReference type="ARBA" id="ARBA00022800"/>
    </source>
</evidence>
<keyword evidence="2 10" id="KW-0479">Metal-binding</keyword>
<protein>
    <recommendedName>
        <fullName evidence="11">tRNA-splicing ligase RtcB</fullName>
        <ecNumber evidence="11">6.5.1.-</ecNumber>
    </recommendedName>
</protein>
<feature type="binding site" evidence="10">
    <location>
        <position position="347"/>
    </location>
    <ligand>
        <name>Mn(2+)</name>
        <dbReference type="ChEBI" id="CHEBI:29035"/>
        <label>2</label>
    </ligand>
</feature>
<dbReference type="PANTHER" id="PTHR11118:SF1">
    <property type="entry name" value="RNA-SPLICING LIGASE RTCB HOMOLOG"/>
    <property type="match status" value="1"/>
</dbReference>
<evidence type="ECO:0000256" key="11">
    <source>
        <dbReference type="RuleBase" id="RU371113"/>
    </source>
</evidence>
<comment type="subunit">
    <text evidence="11">Monomer.</text>
</comment>
<dbReference type="GO" id="GO:0003972">
    <property type="term" value="F:RNA ligase (ATP) activity"/>
    <property type="evidence" value="ECO:0007669"/>
    <property type="project" value="TreeGrafter"/>
</dbReference>
<comment type="cofactor">
    <cofactor evidence="10 11">
        <name>Mn(2+)</name>
        <dbReference type="ChEBI" id="CHEBI:29035"/>
    </cofactor>
    <text evidence="10 11">Binds 2 manganese ions per subunit.</text>
</comment>
<feature type="active site" description="GMP-histidine intermediate" evidence="8">
    <location>
        <position position="404"/>
    </location>
</feature>
<dbReference type="InterPro" id="IPR001233">
    <property type="entry name" value="RtcB"/>
</dbReference>
<dbReference type="SUPFAM" id="SSF103365">
    <property type="entry name" value="Hypothetical protein PH1602"/>
    <property type="match status" value="1"/>
</dbReference>
<feature type="binding site" evidence="10">
    <location>
        <position position="200"/>
    </location>
    <ligand>
        <name>Mn(2+)</name>
        <dbReference type="ChEBI" id="CHEBI:29035"/>
        <label>1</label>
    </ligand>
</feature>
<feature type="binding site" evidence="9">
    <location>
        <begin position="404"/>
        <end position="407"/>
    </location>
    <ligand>
        <name>GMP</name>
        <dbReference type="ChEBI" id="CHEBI:58115"/>
    </ligand>
</feature>
<dbReference type="GO" id="GO:0046872">
    <property type="term" value="F:metal ion binding"/>
    <property type="evidence" value="ECO:0007669"/>
    <property type="project" value="UniProtKB-UniRule"/>
</dbReference>
<evidence type="ECO:0000256" key="8">
    <source>
        <dbReference type="PIRSR" id="PIRSR601233-1"/>
    </source>
</evidence>
<dbReference type="Proteomes" id="UP000316852">
    <property type="component" value="Unassembled WGS sequence"/>
</dbReference>
<feature type="binding site" evidence="9">
    <location>
        <begin position="199"/>
        <end position="203"/>
    </location>
    <ligand>
        <name>GMP</name>
        <dbReference type="ChEBI" id="CHEBI:58115"/>
    </ligand>
</feature>
<dbReference type="GO" id="GO:0042245">
    <property type="term" value="P:RNA repair"/>
    <property type="evidence" value="ECO:0007669"/>
    <property type="project" value="UniProtKB-KW"/>
</dbReference>
<evidence type="ECO:0000313" key="13">
    <source>
        <dbReference type="Proteomes" id="UP000316852"/>
    </source>
</evidence>
<dbReference type="Pfam" id="PF01139">
    <property type="entry name" value="RtcB"/>
    <property type="match status" value="1"/>
</dbReference>
<name>A0A538T2N4_UNCEI</name>
<keyword evidence="3 9" id="KW-0547">Nucleotide-binding</keyword>
<dbReference type="InterPro" id="IPR036025">
    <property type="entry name" value="RtcB-like_sf"/>
</dbReference>
<organism evidence="12 13">
    <name type="scientific">Eiseniibacteriota bacterium</name>
    <dbReference type="NCBI Taxonomy" id="2212470"/>
    <lineage>
        <taxon>Bacteria</taxon>
        <taxon>Candidatus Eiseniibacteriota</taxon>
    </lineage>
</organism>
<gene>
    <name evidence="11" type="primary">rtcB</name>
    <name evidence="12" type="ORF">E6K76_09655</name>
</gene>
<dbReference type="Gene3D" id="3.90.1860.10">
    <property type="entry name" value="tRNA-splicing ligase RtcB"/>
    <property type="match status" value="1"/>
</dbReference>
<dbReference type="GO" id="GO:0006396">
    <property type="term" value="P:RNA processing"/>
    <property type="evidence" value="ECO:0007669"/>
    <property type="project" value="InterPro"/>
</dbReference>
<accession>A0A538T2N4</accession>